<comment type="cofactor">
    <cofactor evidence="1 12">
        <name>heme</name>
        <dbReference type="ChEBI" id="CHEBI:30413"/>
    </cofactor>
</comment>
<feature type="transmembrane region" description="Helical" evidence="14">
    <location>
        <begin position="12"/>
        <end position="32"/>
    </location>
</feature>
<comment type="similarity">
    <text evidence="3 13">Belongs to the cytochrome P450 family.</text>
</comment>
<keyword evidence="11 14" id="KW-0472">Membrane</keyword>
<dbReference type="Pfam" id="PF00067">
    <property type="entry name" value="p450"/>
    <property type="match status" value="1"/>
</dbReference>
<evidence type="ECO:0000256" key="8">
    <source>
        <dbReference type="ARBA" id="ARBA00023002"/>
    </source>
</evidence>
<evidence type="ECO:0000256" key="12">
    <source>
        <dbReference type="PIRSR" id="PIRSR602401-1"/>
    </source>
</evidence>
<dbReference type="InterPro" id="IPR036396">
    <property type="entry name" value="Cyt_P450_sf"/>
</dbReference>
<sequence length="562" mass="62601">MKMAIVDLSYVLLGAVVAAAVYVVGLVVYRVFFHPLAKYPGPFLAKITDVYQLYHAWKGDRHLEFWRMHERYGKIVRFGPNSLSFNSNTALKEIYGFRANVGKAEFYEAFQHPMPNTHNTRDKALHARKRRVLSQAFSDGAIREMERYVLANIRTFCEQLGGDGGKARSDVDVDVERKGWSTPRNMSDWCNYLSMDILGDLCFGKAFHMLERPDNRYALELVSLATTRHLICGTMPLVGKLHLDKVLFHRIAAGRAKYMTYSKAQLTERTKLGDDTDRRDFFYHLLKARDPETGQGFTTPELWAESNLLIIAGSDTTSTAMAATLFYLVRNSAALARATSEVRRAFASASADTDTDNKEEAIRQGAALNSCTYLRACIDEAMRLSPSVGGVPPREVLPGGLVVDGEHVPAGVVVGVPHYTVHHHPGYYPRPFAFIPERWIVGEEKEGGSGYGYGDEKGNTNNNNVVTETDVALAQSAFCPFSIGPRGCIGKGLAYAEMMTALARTLYLYDLRKAVVAGCPDPAEGGRPGAEWGRHRVDEFQLVDQFTSLKDGPMVEFRRRVV</sequence>
<reference evidence="16" key="1">
    <citation type="journal article" date="2013" name="Genome Announc.">
        <title>Draft genome sequence of the grapevine dieback fungus Eutypa lata UCR-EL1.</title>
        <authorList>
            <person name="Blanco-Ulate B."/>
            <person name="Rolshausen P.E."/>
            <person name="Cantu D."/>
        </authorList>
    </citation>
    <scope>NUCLEOTIDE SEQUENCE [LARGE SCALE GENOMIC DNA]</scope>
    <source>
        <strain evidence="16">UCR-EL1</strain>
    </source>
</reference>
<dbReference type="InterPro" id="IPR002401">
    <property type="entry name" value="Cyt_P450_E_grp-I"/>
</dbReference>
<dbReference type="PANTHER" id="PTHR24305">
    <property type="entry name" value="CYTOCHROME P450"/>
    <property type="match status" value="1"/>
</dbReference>
<accession>M7U1K0</accession>
<feature type="binding site" description="axial binding residue" evidence="12">
    <location>
        <position position="488"/>
    </location>
    <ligand>
        <name>heme</name>
        <dbReference type="ChEBI" id="CHEBI:30413"/>
    </ligand>
    <ligandPart>
        <name>Fe</name>
        <dbReference type="ChEBI" id="CHEBI:18248"/>
    </ligandPart>
</feature>
<comment type="subcellular location">
    <subcellularLocation>
        <location evidence="2">Membrane</location>
    </subcellularLocation>
</comment>
<keyword evidence="7 14" id="KW-1133">Transmembrane helix</keyword>
<dbReference type="InterPro" id="IPR001128">
    <property type="entry name" value="Cyt_P450"/>
</dbReference>
<keyword evidence="10 13" id="KW-0503">Monooxygenase</keyword>
<name>M7U1K0_EUTLA</name>
<evidence type="ECO:0000256" key="3">
    <source>
        <dbReference type="ARBA" id="ARBA00010617"/>
    </source>
</evidence>
<dbReference type="GO" id="GO:0016705">
    <property type="term" value="F:oxidoreductase activity, acting on paired donors, with incorporation or reduction of molecular oxygen"/>
    <property type="evidence" value="ECO:0007669"/>
    <property type="project" value="InterPro"/>
</dbReference>
<evidence type="ECO:0000256" key="11">
    <source>
        <dbReference type="ARBA" id="ARBA00023136"/>
    </source>
</evidence>
<evidence type="ECO:0000256" key="6">
    <source>
        <dbReference type="ARBA" id="ARBA00022723"/>
    </source>
</evidence>
<dbReference type="PRINTS" id="PR00463">
    <property type="entry name" value="EP450I"/>
</dbReference>
<evidence type="ECO:0000256" key="5">
    <source>
        <dbReference type="ARBA" id="ARBA00022692"/>
    </source>
</evidence>
<dbReference type="KEGG" id="ela:UCREL1_121"/>
<dbReference type="GO" id="GO:0016020">
    <property type="term" value="C:membrane"/>
    <property type="evidence" value="ECO:0007669"/>
    <property type="project" value="UniProtKB-SubCell"/>
</dbReference>
<dbReference type="PRINTS" id="PR00385">
    <property type="entry name" value="P450"/>
</dbReference>
<dbReference type="FunFam" id="1.10.630.10:FF:000063">
    <property type="entry name" value="Cytochrome P450 monooxygenase"/>
    <property type="match status" value="1"/>
</dbReference>
<evidence type="ECO:0000256" key="4">
    <source>
        <dbReference type="ARBA" id="ARBA00022617"/>
    </source>
</evidence>
<evidence type="ECO:0000256" key="10">
    <source>
        <dbReference type="ARBA" id="ARBA00023033"/>
    </source>
</evidence>
<keyword evidence="4 12" id="KW-0349">Heme</keyword>
<evidence type="ECO:0000256" key="9">
    <source>
        <dbReference type="ARBA" id="ARBA00023004"/>
    </source>
</evidence>
<dbReference type="Gene3D" id="1.10.630.10">
    <property type="entry name" value="Cytochrome P450"/>
    <property type="match status" value="1"/>
</dbReference>
<keyword evidence="16" id="KW-1185">Reference proteome</keyword>
<evidence type="ECO:0000313" key="15">
    <source>
        <dbReference type="EMBL" id="EMR72820.1"/>
    </source>
</evidence>
<evidence type="ECO:0000256" key="2">
    <source>
        <dbReference type="ARBA" id="ARBA00004370"/>
    </source>
</evidence>
<keyword evidence="5 14" id="KW-0812">Transmembrane</keyword>
<dbReference type="Proteomes" id="UP000012174">
    <property type="component" value="Unassembled WGS sequence"/>
</dbReference>
<gene>
    <name evidence="15" type="ORF">UCREL1_121</name>
</gene>
<evidence type="ECO:0000256" key="7">
    <source>
        <dbReference type="ARBA" id="ARBA00022989"/>
    </source>
</evidence>
<dbReference type="OrthoDB" id="1470350at2759"/>
<dbReference type="EMBL" id="KB705373">
    <property type="protein sequence ID" value="EMR72820.1"/>
    <property type="molecule type" value="Genomic_DNA"/>
</dbReference>
<dbReference type="GO" id="GO:0004497">
    <property type="term" value="F:monooxygenase activity"/>
    <property type="evidence" value="ECO:0007669"/>
    <property type="project" value="UniProtKB-KW"/>
</dbReference>
<dbReference type="eggNOG" id="KOG0159">
    <property type="taxonomic scope" value="Eukaryota"/>
</dbReference>
<dbReference type="PANTHER" id="PTHR24305:SF237">
    <property type="entry name" value="CYTOCHROME P450 MONOOXYGENASE ATNE-RELATED"/>
    <property type="match status" value="1"/>
</dbReference>
<keyword evidence="8 13" id="KW-0560">Oxidoreductase</keyword>
<dbReference type="PROSITE" id="PS00086">
    <property type="entry name" value="CYTOCHROME_P450"/>
    <property type="match status" value="1"/>
</dbReference>
<organism evidence="15 16">
    <name type="scientific">Eutypa lata (strain UCR-EL1)</name>
    <name type="common">Grapevine dieback disease fungus</name>
    <name type="synonym">Eutypa armeniacae</name>
    <dbReference type="NCBI Taxonomy" id="1287681"/>
    <lineage>
        <taxon>Eukaryota</taxon>
        <taxon>Fungi</taxon>
        <taxon>Dikarya</taxon>
        <taxon>Ascomycota</taxon>
        <taxon>Pezizomycotina</taxon>
        <taxon>Sordariomycetes</taxon>
        <taxon>Xylariomycetidae</taxon>
        <taxon>Xylariales</taxon>
        <taxon>Diatrypaceae</taxon>
        <taxon>Eutypa</taxon>
    </lineage>
</organism>
<evidence type="ECO:0000256" key="14">
    <source>
        <dbReference type="SAM" id="Phobius"/>
    </source>
</evidence>
<dbReference type="GO" id="GO:0020037">
    <property type="term" value="F:heme binding"/>
    <property type="evidence" value="ECO:0007669"/>
    <property type="project" value="InterPro"/>
</dbReference>
<protein>
    <submittedName>
        <fullName evidence="15">Putative isotrichodermin c-15 hydroxylase protein</fullName>
    </submittedName>
</protein>
<evidence type="ECO:0000256" key="1">
    <source>
        <dbReference type="ARBA" id="ARBA00001971"/>
    </source>
</evidence>
<keyword evidence="6 12" id="KW-0479">Metal-binding</keyword>
<dbReference type="GO" id="GO:1902181">
    <property type="term" value="P:verruculogen biosynthetic process"/>
    <property type="evidence" value="ECO:0007669"/>
    <property type="project" value="UniProtKB-ARBA"/>
</dbReference>
<dbReference type="GO" id="GO:0005506">
    <property type="term" value="F:iron ion binding"/>
    <property type="evidence" value="ECO:0007669"/>
    <property type="project" value="InterPro"/>
</dbReference>
<dbReference type="OMA" id="WMPLDTW"/>
<keyword evidence="9 12" id="KW-0408">Iron</keyword>
<dbReference type="InterPro" id="IPR017972">
    <property type="entry name" value="Cyt_P450_CS"/>
</dbReference>
<dbReference type="STRING" id="1287681.M7U1K0"/>
<proteinExistence type="inferred from homology"/>
<dbReference type="CDD" id="cd11061">
    <property type="entry name" value="CYP67-like"/>
    <property type="match status" value="1"/>
</dbReference>
<dbReference type="InterPro" id="IPR050121">
    <property type="entry name" value="Cytochrome_P450_monoxygenase"/>
</dbReference>
<evidence type="ECO:0000256" key="13">
    <source>
        <dbReference type="RuleBase" id="RU000461"/>
    </source>
</evidence>
<dbReference type="AlphaFoldDB" id="M7U1K0"/>
<dbReference type="SUPFAM" id="SSF48264">
    <property type="entry name" value="Cytochrome P450"/>
    <property type="match status" value="1"/>
</dbReference>
<dbReference type="HOGENOM" id="CLU_001570_14_11_1"/>
<evidence type="ECO:0000313" key="16">
    <source>
        <dbReference type="Proteomes" id="UP000012174"/>
    </source>
</evidence>